<dbReference type="Proteomes" id="UP000773462">
    <property type="component" value="Unassembled WGS sequence"/>
</dbReference>
<evidence type="ECO:0000313" key="1">
    <source>
        <dbReference type="EMBL" id="MBP2114551.1"/>
    </source>
</evidence>
<dbReference type="InterPro" id="IPR043519">
    <property type="entry name" value="NT_sf"/>
</dbReference>
<evidence type="ECO:0000313" key="2">
    <source>
        <dbReference type="Proteomes" id="UP000773462"/>
    </source>
</evidence>
<reference evidence="1 2" key="1">
    <citation type="submission" date="2021-03" db="EMBL/GenBank/DDBJ databases">
        <title>Genomic Encyclopedia of Type Strains, Phase IV (KMG-IV): sequencing the most valuable type-strain genomes for metagenomic binning, comparative biology and taxonomic classification.</title>
        <authorList>
            <person name="Goeker M."/>
        </authorList>
    </citation>
    <scope>NUCLEOTIDE SEQUENCE [LARGE SCALE GENOMIC DNA]</scope>
    <source>
        <strain evidence="1 2">DSM 101953</strain>
    </source>
</reference>
<organism evidence="1 2">
    <name type="scientific">Paenibacillus silagei</name>
    <dbReference type="NCBI Taxonomy" id="1670801"/>
    <lineage>
        <taxon>Bacteria</taxon>
        <taxon>Bacillati</taxon>
        <taxon>Bacillota</taxon>
        <taxon>Bacilli</taxon>
        <taxon>Bacillales</taxon>
        <taxon>Paenibacillaceae</taxon>
        <taxon>Paenibacillus</taxon>
    </lineage>
</organism>
<evidence type="ECO:0008006" key="3">
    <source>
        <dbReference type="Google" id="ProtNLM"/>
    </source>
</evidence>
<protein>
    <recommendedName>
        <fullName evidence="3">Polymerase nucleotidyl transferase domain-containing protein</fullName>
    </recommendedName>
</protein>
<name>A0ABS4NWX8_9BACL</name>
<comment type="caution">
    <text evidence="1">The sequence shown here is derived from an EMBL/GenBank/DDBJ whole genome shotgun (WGS) entry which is preliminary data.</text>
</comment>
<sequence length="294" mass="33950">MLWTASLSSLLLKPDNRQRHNELLREIGSYISTHILNHPLLAEDCGHISILLDGSTALGIVDDSSDIDLILVCRDECYEPITSRFERAELIPERSSLFVDVHLPSGKTGHYTLLKLSELEQALEKGQLDWLWNASVACLYHDPLALKALFAQAVPLPSEHLMSLRKKTYIDLRSAAKSLDNPVRRGEAFPILFQAVEVYKQALRCAITVEGHPYPYDKWLVQVAERLTVGKRVLDCMKDFQRYLKEDLSYAPMYQEDNSFVKMEKRVRGVLLEEFRLRGVDEPWLVEWWKYFED</sequence>
<dbReference type="SUPFAM" id="SSF81301">
    <property type="entry name" value="Nucleotidyltransferase"/>
    <property type="match status" value="1"/>
</dbReference>
<gene>
    <name evidence="1" type="ORF">J2Z70_004720</name>
</gene>
<proteinExistence type="predicted"/>
<keyword evidence="2" id="KW-1185">Reference proteome</keyword>
<accession>A0ABS4NWX8</accession>
<dbReference type="RefSeq" id="WP_209877147.1">
    <property type="nucleotide sequence ID" value="NZ_JAGGLV010000018.1"/>
</dbReference>
<dbReference type="EMBL" id="JAGGLV010000018">
    <property type="protein sequence ID" value="MBP2114551.1"/>
    <property type="molecule type" value="Genomic_DNA"/>
</dbReference>